<dbReference type="OrthoDB" id="1360086at2"/>
<reference evidence="1 2" key="1">
    <citation type="submission" date="2019-01" db="EMBL/GenBank/DDBJ databases">
        <authorList>
            <person name="Chen W.-M."/>
        </authorList>
    </citation>
    <scope>NUCLEOTIDE SEQUENCE [LARGE SCALE GENOMIC DNA]</scope>
    <source>
        <strain evidence="1 2">BBQ-12</strain>
    </source>
</reference>
<dbReference type="EMBL" id="SACJ01000018">
    <property type="protein sequence ID" value="RVT71089.1"/>
    <property type="molecule type" value="Genomic_DNA"/>
</dbReference>
<accession>A0A437KJV4</accession>
<proteinExistence type="predicted"/>
<protein>
    <recommendedName>
        <fullName evidence="3">Lipoprotein</fullName>
    </recommendedName>
</protein>
<dbReference type="RefSeq" id="WP_128197798.1">
    <property type="nucleotide sequence ID" value="NZ_SACJ01000018.1"/>
</dbReference>
<dbReference type="Proteomes" id="UP000285211">
    <property type="component" value="Unassembled WGS sequence"/>
</dbReference>
<organism evidence="1 2">
    <name type="scientific">Flavobacterium sufflavum</name>
    <dbReference type="NCBI Taxonomy" id="1921138"/>
    <lineage>
        <taxon>Bacteria</taxon>
        <taxon>Pseudomonadati</taxon>
        <taxon>Bacteroidota</taxon>
        <taxon>Flavobacteriia</taxon>
        <taxon>Flavobacteriales</taxon>
        <taxon>Flavobacteriaceae</taxon>
        <taxon>Flavobacterium</taxon>
    </lineage>
</organism>
<keyword evidence="2" id="KW-1185">Reference proteome</keyword>
<sequence length="157" mass="17728">MNLILEKSKGLVGFCILFAAIVFGCADANKEGKQFHYRAINDKDTALLSFIKLEDNRFFGQYEIHYGQSRKDSGEIRGIISGDTIKGSFYYQPYGGGVLKRYPIALLKRKNKLLLGKGVISVYMGIPSFLKGDPIDYSNPEFVFEEIKNKLKPKTSR</sequence>
<name>A0A437KJV4_9FLAO</name>
<comment type="caution">
    <text evidence="1">The sequence shown here is derived from an EMBL/GenBank/DDBJ whole genome shotgun (WGS) entry which is preliminary data.</text>
</comment>
<dbReference type="AlphaFoldDB" id="A0A437KJV4"/>
<evidence type="ECO:0000313" key="1">
    <source>
        <dbReference type="EMBL" id="RVT71089.1"/>
    </source>
</evidence>
<gene>
    <name evidence="1" type="ORF">EOD40_17630</name>
</gene>
<evidence type="ECO:0008006" key="3">
    <source>
        <dbReference type="Google" id="ProtNLM"/>
    </source>
</evidence>
<evidence type="ECO:0000313" key="2">
    <source>
        <dbReference type="Proteomes" id="UP000285211"/>
    </source>
</evidence>
<dbReference type="PROSITE" id="PS51257">
    <property type="entry name" value="PROKAR_LIPOPROTEIN"/>
    <property type="match status" value="1"/>
</dbReference>